<sequence>MACAAATDDSAASTAGMRDEDRSLSGESLSEWRSCEQAESESPSTSPPFWDTDGDDDDPGPKPSDLFGRYTWRIENFSKEKKREMKSEPFEAGGYKWYILVYPQGCDVSNHLSLFLCVANHDKLLPGWSHFAQFTIAVGNIDPKKVKYSDTLHKFWKKEHDWGWKKFMELSKIQDGFLVDDVLEIIAQVQVIREKVDRPFRCLDRPYRRELLRVYTTNIESIYRRFVEERRNKLSKLIEDKMRWSSFCAFWSAIDPSTRHRMSREKTDVILKVLVKHFFVEKEVTSTLVMDSLYTGLKALEYQSKGKKGRKLADLDELPAPMIHVDMDMFVLASDVIDLLERAALEPLPCQPVSPKDDKCSQSRMKDGTSGEVNKISMEREERRLTELGRKILETFVLSHIFSGIEVAYQEAVALKRQEELIREEEEEAWLLGNEMKGKRGGGANEKDKRAKKKQAKQKKNNRKVKDKERDEKFEAKILERLHDETVIDDGDGLSSKRAEIVTTKVDTLDTLEKGASDRQGDLDSSVMVHRPDSGDKYPRQINGLNDVAGNEQKVKRASSVEANSPAFLADSVAASGTHSKGNNLSDSKNRTTPNRGKNQRNKGISIISFAEEGEGIPSSSTGGSARYSSNCGTAPKLDQDTVLLTLKDKLRKLGQRLHEKNIEGRKLLQAHFEAMEAKASGSSPSSSPLEETPDVVKSPEQSVEVTQDAKANGTPNKDDPVTNCVPEESVSVMPTTKSTEALSGMALAKTKVDPVSNKDHVPKPTLQANRASTNCSKSTPVDIEKDVPLPSRSPQINKAVPVPPKSPQVGHATPVPPKSPPIEKACPAPPKSPTGATSLPSVRSVQVDKPVPVPPRLPQVDKAASLTSELPQSSTTSNSEAQEETTAIRVTSPSVSDVAVTASRPSSAPVFPAPRSTVPTTQVQASTLLSRSVSEATRRSGNDPSPSAPAYIPQTYRNAIIGKLGRGTTSATTAYQSTSLGQGTALSQSLSTYAPTMSVTMPPAGRNGQFSGRHGLESGLGKQEAHDSWQPWNGNRHVDKHLWRDDSAYQQTTNCHAYRQPWKDVNFLQARGTETETPSRFGGPQPARQFQAETPVDFVLQQPQGAVVEEFPHLDIINDLLEEEQSNGSMAESIGHDYHTFGLPLPFLLRGNLADPEMASASSPGRFNLTEPYYDEGFSRAYDMSAFQGTRERQFHSLDAYSNGLSDLSPSKPWLNGSPNPSMNHAVGANGFPQQMPDYTTNLASELNGGSLYHRRYANGRW</sequence>
<feature type="region of interest" description="Disordered" evidence="1">
    <location>
        <begin position="516"/>
        <end position="562"/>
    </location>
</feature>
<protein>
    <recommendedName>
        <fullName evidence="2">MATH domain-containing protein</fullName>
    </recommendedName>
</protein>
<feature type="compositionally biased region" description="Polar residues" evidence="1">
    <location>
        <begin position="767"/>
        <end position="780"/>
    </location>
</feature>
<feature type="compositionally biased region" description="Polar residues" evidence="1">
    <location>
        <begin position="733"/>
        <end position="742"/>
    </location>
</feature>
<comment type="caution">
    <text evidence="3">The sequence shown here is derived from an EMBL/GenBank/DDBJ whole genome shotgun (WGS) entry which is preliminary data.</text>
</comment>
<dbReference type="AlphaFoldDB" id="A0A6G1EKF4"/>
<organism evidence="3 4">
    <name type="scientific">Oryza meyeriana var. granulata</name>
    <dbReference type="NCBI Taxonomy" id="110450"/>
    <lineage>
        <taxon>Eukaryota</taxon>
        <taxon>Viridiplantae</taxon>
        <taxon>Streptophyta</taxon>
        <taxon>Embryophyta</taxon>
        <taxon>Tracheophyta</taxon>
        <taxon>Spermatophyta</taxon>
        <taxon>Magnoliopsida</taxon>
        <taxon>Liliopsida</taxon>
        <taxon>Poales</taxon>
        <taxon>Poaceae</taxon>
        <taxon>BOP clade</taxon>
        <taxon>Oryzoideae</taxon>
        <taxon>Oryzeae</taxon>
        <taxon>Oryzinae</taxon>
        <taxon>Oryza</taxon>
        <taxon>Oryza meyeriana</taxon>
    </lineage>
</organism>
<dbReference type="PANTHER" id="PTHR47477:SF19">
    <property type="entry name" value="TRAF-LIKE SUPERFAMILY PROTEIN"/>
    <property type="match status" value="1"/>
</dbReference>
<dbReference type="InterPro" id="IPR055327">
    <property type="entry name" value="TRAF1A/B"/>
</dbReference>
<keyword evidence="4" id="KW-1185">Reference proteome</keyword>
<feature type="region of interest" description="Disordered" evidence="1">
    <location>
        <begin position="351"/>
        <end position="370"/>
    </location>
</feature>
<dbReference type="PANTHER" id="PTHR47477">
    <property type="entry name" value="TNF RECEPTOR-ASSOCIATED FACTOR HOMOLOG 1A"/>
    <property type="match status" value="1"/>
</dbReference>
<dbReference type="InterPro" id="IPR008974">
    <property type="entry name" value="TRAF-like"/>
</dbReference>
<dbReference type="InterPro" id="IPR002083">
    <property type="entry name" value="MATH/TRAF_dom"/>
</dbReference>
<accession>A0A6G1EKF4</accession>
<feature type="compositionally biased region" description="Basic residues" evidence="1">
    <location>
        <begin position="450"/>
        <end position="463"/>
    </location>
</feature>
<feature type="compositionally biased region" description="Basic and acidic residues" evidence="1">
    <location>
        <begin position="355"/>
        <end position="369"/>
    </location>
</feature>
<evidence type="ECO:0000313" key="4">
    <source>
        <dbReference type="Proteomes" id="UP000479710"/>
    </source>
</evidence>
<dbReference type="SMART" id="SM00061">
    <property type="entry name" value="MATH"/>
    <property type="match status" value="1"/>
</dbReference>
<name>A0A6G1EKF4_9ORYZ</name>
<dbReference type="SUPFAM" id="SSF49599">
    <property type="entry name" value="TRAF domain-like"/>
    <property type="match status" value="1"/>
</dbReference>
<evidence type="ECO:0000259" key="2">
    <source>
        <dbReference type="PROSITE" id="PS50144"/>
    </source>
</evidence>
<reference evidence="3 4" key="1">
    <citation type="submission" date="2019-11" db="EMBL/GenBank/DDBJ databases">
        <title>Whole genome sequence of Oryza granulata.</title>
        <authorList>
            <person name="Li W."/>
        </authorList>
    </citation>
    <scope>NUCLEOTIDE SEQUENCE [LARGE SCALE GENOMIC DNA]</scope>
    <source>
        <strain evidence="4">cv. Menghai</strain>
        <tissue evidence="3">Leaf</tissue>
    </source>
</reference>
<proteinExistence type="predicted"/>
<dbReference type="Gene3D" id="2.60.210.10">
    <property type="entry name" value="Apoptosis, Tumor Necrosis Factor Receptor Associated Protein 2, Chain A"/>
    <property type="match status" value="1"/>
</dbReference>
<dbReference type="EMBL" id="SPHZ02000003">
    <property type="protein sequence ID" value="KAF0925288.1"/>
    <property type="molecule type" value="Genomic_DNA"/>
</dbReference>
<feature type="region of interest" description="Disordered" evidence="1">
    <location>
        <begin position="677"/>
        <end position="952"/>
    </location>
</feature>
<feature type="domain" description="MATH" evidence="2">
    <location>
        <begin position="67"/>
        <end position="189"/>
    </location>
</feature>
<feature type="compositionally biased region" description="Basic and acidic residues" evidence="1">
    <location>
        <begin position="751"/>
        <end position="763"/>
    </location>
</feature>
<evidence type="ECO:0000313" key="3">
    <source>
        <dbReference type="EMBL" id="KAF0925288.1"/>
    </source>
</evidence>
<dbReference type="PROSITE" id="PS50144">
    <property type="entry name" value="MATH"/>
    <property type="match status" value="1"/>
</dbReference>
<feature type="compositionally biased region" description="Basic and acidic residues" evidence="1">
    <location>
        <begin position="530"/>
        <end position="539"/>
    </location>
</feature>
<dbReference type="Pfam" id="PF22486">
    <property type="entry name" value="MATH_2"/>
    <property type="match status" value="1"/>
</dbReference>
<feature type="compositionally biased region" description="Low complexity" evidence="1">
    <location>
        <begin position="619"/>
        <end position="630"/>
    </location>
</feature>
<feature type="compositionally biased region" description="Low complexity" evidence="1">
    <location>
        <begin position="1"/>
        <end position="15"/>
    </location>
</feature>
<feature type="compositionally biased region" description="Polar residues" evidence="1">
    <location>
        <begin position="835"/>
        <end position="845"/>
    </location>
</feature>
<dbReference type="CDD" id="cd00121">
    <property type="entry name" value="MATH"/>
    <property type="match status" value="1"/>
</dbReference>
<dbReference type="OrthoDB" id="660257at2759"/>
<dbReference type="Proteomes" id="UP000479710">
    <property type="component" value="Unassembled WGS sequence"/>
</dbReference>
<gene>
    <name evidence="3" type="ORF">E2562_015989</name>
</gene>
<evidence type="ECO:0000256" key="1">
    <source>
        <dbReference type="SAM" id="MobiDB-lite"/>
    </source>
</evidence>
<feature type="region of interest" description="Disordered" evidence="1">
    <location>
        <begin position="1"/>
        <end position="67"/>
    </location>
</feature>
<feature type="compositionally biased region" description="Polar residues" evidence="1">
    <location>
        <begin position="575"/>
        <end position="597"/>
    </location>
</feature>
<feature type="region of interest" description="Disordered" evidence="1">
    <location>
        <begin position="434"/>
        <end position="469"/>
    </location>
</feature>
<feature type="compositionally biased region" description="Polar residues" evidence="1">
    <location>
        <begin position="866"/>
        <end position="896"/>
    </location>
</feature>
<feature type="region of interest" description="Disordered" evidence="1">
    <location>
        <begin position="575"/>
        <end position="635"/>
    </location>
</feature>
<feature type="compositionally biased region" description="Polar residues" evidence="1">
    <location>
        <begin position="918"/>
        <end position="936"/>
    </location>
</feature>